<reference evidence="1 2" key="1">
    <citation type="submission" date="2020-09" db="EMBL/GenBank/DDBJ databases">
        <title>De no assembly of potato wild relative species, Solanum commersonii.</title>
        <authorList>
            <person name="Cho K."/>
        </authorList>
    </citation>
    <scope>NUCLEOTIDE SEQUENCE [LARGE SCALE GENOMIC DNA]</scope>
    <source>
        <strain evidence="1">LZ3.2</strain>
        <tissue evidence="1">Leaf</tissue>
    </source>
</reference>
<gene>
    <name evidence="1" type="ORF">H5410_042663</name>
</gene>
<keyword evidence="2" id="KW-1185">Reference proteome</keyword>
<dbReference type="OrthoDB" id="1835360at2759"/>
<accession>A0A9J5XWC0</accession>
<protein>
    <submittedName>
        <fullName evidence="1">Uncharacterized protein</fullName>
    </submittedName>
</protein>
<organism evidence="1 2">
    <name type="scientific">Solanum commersonii</name>
    <name type="common">Commerson's wild potato</name>
    <name type="synonym">Commerson's nightshade</name>
    <dbReference type="NCBI Taxonomy" id="4109"/>
    <lineage>
        <taxon>Eukaryota</taxon>
        <taxon>Viridiplantae</taxon>
        <taxon>Streptophyta</taxon>
        <taxon>Embryophyta</taxon>
        <taxon>Tracheophyta</taxon>
        <taxon>Spermatophyta</taxon>
        <taxon>Magnoliopsida</taxon>
        <taxon>eudicotyledons</taxon>
        <taxon>Gunneridae</taxon>
        <taxon>Pentapetalae</taxon>
        <taxon>asterids</taxon>
        <taxon>lamiids</taxon>
        <taxon>Solanales</taxon>
        <taxon>Solanaceae</taxon>
        <taxon>Solanoideae</taxon>
        <taxon>Solaneae</taxon>
        <taxon>Solanum</taxon>
    </lineage>
</organism>
<evidence type="ECO:0000313" key="2">
    <source>
        <dbReference type="Proteomes" id="UP000824120"/>
    </source>
</evidence>
<sequence>MTRVNIILDLFEKLSNCIRLHFVDEKPGKLIEVFQEVVYDNYLCIAIIVSTKVVMNKATTLDRQLVVATSKQNRADSMNIDTRETPRVGVDVLPDNEKRQEISNVSRNLLCLNNFDALLNATGKDGNIMVPTLYLSNPESLGESAQLVRSTKNDNDSVQEEQKIKPEALFVAKCLIAKKNDSKALTSNTIDLGEDFLDEDGEELDI</sequence>
<dbReference type="Proteomes" id="UP000824120">
    <property type="component" value="Chromosome 8"/>
</dbReference>
<evidence type="ECO:0000313" key="1">
    <source>
        <dbReference type="EMBL" id="KAG5592149.1"/>
    </source>
</evidence>
<comment type="caution">
    <text evidence="1">The sequence shown here is derived from an EMBL/GenBank/DDBJ whole genome shotgun (WGS) entry which is preliminary data.</text>
</comment>
<dbReference type="AlphaFoldDB" id="A0A9J5XWC0"/>
<name>A0A9J5XWC0_SOLCO</name>
<dbReference type="EMBL" id="JACXVP010000008">
    <property type="protein sequence ID" value="KAG5592149.1"/>
    <property type="molecule type" value="Genomic_DNA"/>
</dbReference>
<proteinExistence type="predicted"/>